<dbReference type="InterPro" id="IPR044730">
    <property type="entry name" value="RNase_H-like_dom_plant"/>
</dbReference>
<dbReference type="InterPro" id="IPR012337">
    <property type="entry name" value="RNaseH-like_sf"/>
</dbReference>
<dbReference type="AlphaFoldDB" id="A0A6A3ARN4"/>
<keyword evidence="1" id="KW-0812">Transmembrane</keyword>
<comment type="caution">
    <text evidence="3">The sequence shown here is derived from an EMBL/GenBank/DDBJ whole genome shotgun (WGS) entry which is preliminary data.</text>
</comment>
<dbReference type="Proteomes" id="UP000436088">
    <property type="component" value="Unassembled WGS sequence"/>
</dbReference>
<dbReference type="GO" id="GO:0004523">
    <property type="term" value="F:RNA-DNA hybrid ribonuclease activity"/>
    <property type="evidence" value="ECO:0007669"/>
    <property type="project" value="InterPro"/>
</dbReference>
<organism evidence="3 4">
    <name type="scientific">Hibiscus syriacus</name>
    <name type="common">Rose of Sharon</name>
    <dbReference type="NCBI Taxonomy" id="106335"/>
    <lineage>
        <taxon>Eukaryota</taxon>
        <taxon>Viridiplantae</taxon>
        <taxon>Streptophyta</taxon>
        <taxon>Embryophyta</taxon>
        <taxon>Tracheophyta</taxon>
        <taxon>Spermatophyta</taxon>
        <taxon>Magnoliopsida</taxon>
        <taxon>eudicotyledons</taxon>
        <taxon>Gunneridae</taxon>
        <taxon>Pentapetalae</taxon>
        <taxon>rosids</taxon>
        <taxon>malvids</taxon>
        <taxon>Malvales</taxon>
        <taxon>Malvaceae</taxon>
        <taxon>Malvoideae</taxon>
        <taxon>Hibiscus</taxon>
    </lineage>
</organism>
<dbReference type="PANTHER" id="PTHR31008">
    <property type="entry name" value="COP1-INTERACTING PROTEIN-RELATED"/>
    <property type="match status" value="1"/>
</dbReference>
<dbReference type="PANTHER" id="PTHR31008:SF5">
    <property type="entry name" value="EXPRESSED PROTEIN"/>
    <property type="match status" value="1"/>
</dbReference>
<protein>
    <recommendedName>
        <fullName evidence="2">RNase H type-1 domain-containing protein</fullName>
    </recommendedName>
</protein>
<dbReference type="Gene3D" id="3.30.420.10">
    <property type="entry name" value="Ribonuclease H-like superfamily/Ribonuclease H"/>
    <property type="match status" value="1"/>
</dbReference>
<reference evidence="3" key="1">
    <citation type="submission" date="2019-09" db="EMBL/GenBank/DDBJ databases">
        <title>Draft genome information of white flower Hibiscus syriacus.</title>
        <authorList>
            <person name="Kim Y.-M."/>
        </authorList>
    </citation>
    <scope>NUCLEOTIDE SEQUENCE [LARGE SCALE GENOMIC DNA]</scope>
    <source>
        <strain evidence="3">YM2019G1</strain>
    </source>
</reference>
<keyword evidence="1" id="KW-1133">Transmembrane helix</keyword>
<dbReference type="InterPro" id="IPR036397">
    <property type="entry name" value="RNaseH_sf"/>
</dbReference>
<evidence type="ECO:0000256" key="1">
    <source>
        <dbReference type="SAM" id="Phobius"/>
    </source>
</evidence>
<name>A0A6A3ARN4_HIBSY</name>
<dbReference type="CDD" id="cd06222">
    <property type="entry name" value="RNase_H_like"/>
    <property type="match status" value="1"/>
</dbReference>
<feature type="domain" description="RNase H type-1" evidence="2">
    <location>
        <begin position="378"/>
        <end position="456"/>
    </location>
</feature>
<dbReference type="EMBL" id="VEPZ02000970">
    <property type="protein sequence ID" value="KAE8706463.1"/>
    <property type="molecule type" value="Genomic_DNA"/>
</dbReference>
<evidence type="ECO:0000259" key="2">
    <source>
        <dbReference type="Pfam" id="PF13456"/>
    </source>
</evidence>
<keyword evidence="4" id="KW-1185">Reference proteome</keyword>
<proteinExistence type="predicted"/>
<dbReference type="GO" id="GO:0003676">
    <property type="term" value="F:nucleic acid binding"/>
    <property type="evidence" value="ECO:0007669"/>
    <property type="project" value="InterPro"/>
</dbReference>
<evidence type="ECO:0000313" key="3">
    <source>
        <dbReference type="EMBL" id="KAE8706463.1"/>
    </source>
</evidence>
<accession>A0A6A3ARN4</accession>
<feature type="transmembrane region" description="Helical" evidence="1">
    <location>
        <begin position="469"/>
        <end position="492"/>
    </location>
</feature>
<dbReference type="SUPFAM" id="SSF53098">
    <property type="entry name" value="Ribonuclease H-like"/>
    <property type="match status" value="1"/>
</dbReference>
<dbReference type="InterPro" id="IPR002156">
    <property type="entry name" value="RNaseH_domain"/>
</dbReference>
<dbReference type="Pfam" id="PF13456">
    <property type="entry name" value="RVT_3"/>
    <property type="match status" value="1"/>
</dbReference>
<evidence type="ECO:0000313" key="4">
    <source>
        <dbReference type="Proteomes" id="UP000436088"/>
    </source>
</evidence>
<sequence>MLVTHHRGDVDGRGCGSRASGGFFGVASWHWWSDQDVSLLDHCDDTTQSETQLNSHQNGDVVESANELAAGLDAGLKTIVGSSQCEEESTISPTAWVEKEEHQNLPNVCDDKTAEITSSTDIAPVESTSPRVRHSLSQMLQEERSEGYITEWGNAESLPAMVYQNDAPKGLKKLLKFARKSKGDANITGWSSPSVFSEGEDTEESKVTNKRNSDNLMRKVALKIKNHGQEKTLLSDGFDHNLSSHGLRSAQSGVRTFDAHTKCSMAASLPQPQLLKGHGHSSPFQHLGVVNQVREASVKLGSAKDHLSVGGVLTSRLRSCFSPWKLWEEKIEAVMFNEPSLSTVWSVSLADNVIGAAIQNTVIEIWSPPPPPGFIKVNVDGATMNSWEGGGIGGLYRDQSGHCLATFSKVVGQGPPILAELLAIKQGILTFLDMEVNKRNGLIEESDSRMAVGWLKDPGLCPLPFMESVLYGFVYYWEVFFELCLNVVLFLLGEFKGR</sequence>
<keyword evidence="1" id="KW-0472">Membrane</keyword>
<gene>
    <name evidence="3" type="ORF">F3Y22_tig00110393pilonHSYRG00235</name>
</gene>